<feature type="chain" id="PRO_5047062727" description="Ice-binding protein C-terminal domain-containing protein" evidence="1">
    <location>
        <begin position="22"/>
        <end position="223"/>
    </location>
</feature>
<evidence type="ECO:0000256" key="1">
    <source>
        <dbReference type="SAM" id="SignalP"/>
    </source>
</evidence>
<dbReference type="RefSeq" id="WP_310331551.1">
    <property type="nucleotide sequence ID" value="NZ_JAVDXV010000008.1"/>
</dbReference>
<gene>
    <name evidence="3" type="ORF">J2X21_004027</name>
</gene>
<proteinExistence type="predicted"/>
<accession>A0ABU2AG10</accession>
<dbReference type="EMBL" id="JAVDXV010000008">
    <property type="protein sequence ID" value="MDR7334863.1"/>
    <property type="molecule type" value="Genomic_DNA"/>
</dbReference>
<dbReference type="Pfam" id="PF07589">
    <property type="entry name" value="PEP-CTERM"/>
    <property type="match status" value="1"/>
</dbReference>
<protein>
    <recommendedName>
        <fullName evidence="2">Ice-binding protein C-terminal domain-containing protein</fullName>
    </recommendedName>
</protein>
<dbReference type="NCBIfam" id="TIGR02595">
    <property type="entry name" value="PEP_CTERM"/>
    <property type="match status" value="1"/>
</dbReference>
<sequence length="223" mass="23774">MSAARNRFVMGALLAPMLAVAGSGQIDSFGAGATTVVEGSTVNFFAAFSVTGYSYSDGGSDLNEPAPMEGPQFWMLNWYRSEQETVREVQLYADGQTFIDMPSAAPGSGYSGAWNFSVLYPTPGNYAVTLSGSWLSDVSVYTSSESASRECINIDTGGGITLQCTSWQYSYSDMTDTYSTGGGFSSQTINIEVQTTPVPEPSTVLLLALGLIPVLRWSRFGQA</sequence>
<comment type="caution">
    <text evidence="3">The sequence shown here is derived from an EMBL/GenBank/DDBJ whole genome shotgun (WGS) entry which is preliminary data.</text>
</comment>
<feature type="domain" description="Ice-binding protein C-terminal" evidence="2">
    <location>
        <begin position="197"/>
        <end position="212"/>
    </location>
</feature>
<evidence type="ECO:0000313" key="3">
    <source>
        <dbReference type="EMBL" id="MDR7334863.1"/>
    </source>
</evidence>
<reference evidence="3 4" key="1">
    <citation type="submission" date="2023-07" db="EMBL/GenBank/DDBJ databases">
        <title>Sorghum-associated microbial communities from plants grown in Nebraska, USA.</title>
        <authorList>
            <person name="Schachtman D."/>
        </authorList>
    </citation>
    <scope>NUCLEOTIDE SEQUENCE [LARGE SCALE GENOMIC DNA]</scope>
    <source>
        <strain evidence="3 4">BE316</strain>
    </source>
</reference>
<dbReference type="Proteomes" id="UP001180825">
    <property type="component" value="Unassembled WGS sequence"/>
</dbReference>
<feature type="signal peptide" evidence="1">
    <location>
        <begin position="1"/>
        <end position="21"/>
    </location>
</feature>
<keyword evidence="4" id="KW-1185">Reference proteome</keyword>
<keyword evidence="1" id="KW-0732">Signal</keyword>
<dbReference type="InterPro" id="IPR013424">
    <property type="entry name" value="Ice-binding_C"/>
</dbReference>
<evidence type="ECO:0000313" key="4">
    <source>
        <dbReference type="Proteomes" id="UP001180825"/>
    </source>
</evidence>
<organism evidence="3 4">
    <name type="scientific">Roseateles asaccharophilus</name>
    <dbReference type="NCBI Taxonomy" id="582607"/>
    <lineage>
        <taxon>Bacteria</taxon>
        <taxon>Pseudomonadati</taxon>
        <taxon>Pseudomonadota</taxon>
        <taxon>Betaproteobacteria</taxon>
        <taxon>Burkholderiales</taxon>
        <taxon>Sphaerotilaceae</taxon>
        <taxon>Roseateles</taxon>
    </lineage>
</organism>
<name>A0ABU2AG10_9BURK</name>
<evidence type="ECO:0000259" key="2">
    <source>
        <dbReference type="Pfam" id="PF07589"/>
    </source>
</evidence>